<dbReference type="EMBL" id="CP022685">
    <property type="protein sequence ID" value="ATL28480.1"/>
    <property type="molecule type" value="Genomic_DNA"/>
</dbReference>
<accession>A0A291Q9K5</accession>
<evidence type="ECO:0000313" key="2">
    <source>
        <dbReference type="Proteomes" id="UP000221011"/>
    </source>
</evidence>
<protein>
    <submittedName>
        <fullName evidence="1">Uncharacterized protein</fullName>
    </submittedName>
</protein>
<evidence type="ECO:0000313" key="1">
    <source>
        <dbReference type="EMBL" id="ATL28480.1"/>
    </source>
</evidence>
<sequence>MAKGPFPPDLPDLPELRRAKFARRLPAELAALAGPAHGTVSLPLHLAWSGLTEFDLDQPRLRMSCYRVVLAEGLHDDLVQHLDQELLISLWPTLRTLISRDLRDVWEAAFPELSRTPGQSREPDRTAP</sequence>
<proteinExistence type="predicted"/>
<reference evidence="1 2" key="1">
    <citation type="submission" date="2017-08" db="EMBL/GenBank/DDBJ databases">
        <title>Complete Genome Sequence of Streptomyces formicae KY5, the formicamycin producer.</title>
        <authorList>
            <person name="Holmes N.A."/>
            <person name="Devine R."/>
            <person name="Qin Z."/>
            <person name="Seipke R.F."/>
            <person name="Wilkinson B."/>
            <person name="Hutchings M.I."/>
        </authorList>
    </citation>
    <scope>NUCLEOTIDE SEQUENCE [LARGE SCALE GENOMIC DNA]</scope>
    <source>
        <strain evidence="1 2">KY5</strain>
    </source>
</reference>
<keyword evidence="2" id="KW-1185">Reference proteome</keyword>
<dbReference type="RefSeq" id="WP_098243131.1">
    <property type="nucleotide sequence ID" value="NZ_CP022685.1"/>
</dbReference>
<gene>
    <name evidence="1" type="ORF">KY5_3462</name>
</gene>
<organism evidence="1 2">
    <name type="scientific">Streptomyces formicae</name>
    <dbReference type="NCBI Taxonomy" id="1616117"/>
    <lineage>
        <taxon>Bacteria</taxon>
        <taxon>Bacillati</taxon>
        <taxon>Actinomycetota</taxon>
        <taxon>Actinomycetes</taxon>
        <taxon>Kitasatosporales</taxon>
        <taxon>Streptomycetaceae</taxon>
        <taxon>Streptomyces</taxon>
    </lineage>
</organism>
<dbReference type="KEGG" id="sfk:KY5_3462"/>
<name>A0A291Q9K5_9ACTN</name>
<dbReference type="Proteomes" id="UP000221011">
    <property type="component" value="Chromosome"/>
</dbReference>
<dbReference type="AlphaFoldDB" id="A0A291Q9K5"/>